<name>A0A840ZNI6_9HYPH</name>
<comment type="caution">
    <text evidence="2">The sequence shown here is derived from an EMBL/GenBank/DDBJ whole genome shotgun (WGS) entry which is preliminary data.</text>
</comment>
<dbReference type="AlphaFoldDB" id="A0A840ZNI6"/>
<sequence>MLDQTDTHAFATDHYGNGQGDHLLHALLTHHYRPFEQDADPRPLPEPEAVEAAIVGAMNALTDLLTETRLEDDATDVLWGFVNLFQRRVETLDRKLDDNEVAQKRSQGEQDGSEVRSVELERLIAEGLSLTERRNAFEFTRDAAAAFYRVQTGSLWRPRSGSQVNHRTMTAAMIDSRDFLAAKRRVETETLVPPGPRIAFTGGNDYQDVERIWSVLDRVMGKHPTMVLLHGGSPKGAELIAAKWADARKVPQVAFRPNWTKHAKAAPFRRNDALLEALPIGVVVFPGSGISENLADKARARGIPVQRGVRDGA</sequence>
<keyword evidence="3" id="KW-1185">Reference proteome</keyword>
<dbReference type="RefSeq" id="WP_183571223.1">
    <property type="nucleotide sequence ID" value="NZ_JACHOP010000015.1"/>
</dbReference>
<protein>
    <recommendedName>
        <fullName evidence="1">YspA cpYpsA-related SLOG domain-containing protein</fullName>
    </recommendedName>
</protein>
<accession>A0A840ZNI6</accession>
<proteinExistence type="predicted"/>
<dbReference type="InterPro" id="IPR019627">
    <property type="entry name" value="YAcAr"/>
</dbReference>
<evidence type="ECO:0000313" key="2">
    <source>
        <dbReference type="EMBL" id="MBB5758628.1"/>
    </source>
</evidence>
<evidence type="ECO:0000313" key="3">
    <source>
        <dbReference type="Proteomes" id="UP000583454"/>
    </source>
</evidence>
<feature type="domain" description="YspA cpYpsA-related SLOG" evidence="1">
    <location>
        <begin position="196"/>
        <end position="262"/>
    </location>
</feature>
<gene>
    <name evidence="2" type="ORF">HNR00_003351</name>
</gene>
<reference evidence="2 3" key="1">
    <citation type="submission" date="2020-08" db="EMBL/GenBank/DDBJ databases">
        <title>Genomic Encyclopedia of Type Strains, Phase IV (KMG-IV): sequencing the most valuable type-strain genomes for metagenomic binning, comparative biology and taxonomic classification.</title>
        <authorList>
            <person name="Goeker M."/>
        </authorList>
    </citation>
    <scope>NUCLEOTIDE SEQUENCE [LARGE SCALE GENOMIC DNA]</scope>
    <source>
        <strain evidence="2 3">DSM 2163</strain>
    </source>
</reference>
<evidence type="ECO:0000259" key="1">
    <source>
        <dbReference type="Pfam" id="PF10686"/>
    </source>
</evidence>
<dbReference type="Proteomes" id="UP000583454">
    <property type="component" value="Unassembled WGS sequence"/>
</dbReference>
<organism evidence="2 3">
    <name type="scientific">Methylorubrum rhodinum</name>
    <dbReference type="NCBI Taxonomy" id="29428"/>
    <lineage>
        <taxon>Bacteria</taxon>
        <taxon>Pseudomonadati</taxon>
        <taxon>Pseudomonadota</taxon>
        <taxon>Alphaproteobacteria</taxon>
        <taxon>Hyphomicrobiales</taxon>
        <taxon>Methylobacteriaceae</taxon>
        <taxon>Methylorubrum</taxon>
    </lineage>
</organism>
<dbReference type="EMBL" id="JACHOP010000015">
    <property type="protein sequence ID" value="MBB5758628.1"/>
    <property type="molecule type" value="Genomic_DNA"/>
</dbReference>
<dbReference type="Pfam" id="PF10686">
    <property type="entry name" value="YAcAr"/>
    <property type="match status" value="1"/>
</dbReference>